<dbReference type="InterPro" id="IPR050979">
    <property type="entry name" value="LD-transpeptidase"/>
</dbReference>
<keyword evidence="6 7" id="KW-0961">Cell wall biogenesis/degradation</keyword>
<keyword evidence="4 7" id="KW-0133">Cell shape</keyword>
<evidence type="ECO:0000313" key="10">
    <source>
        <dbReference type="EMBL" id="MDV5822085.1"/>
    </source>
</evidence>
<dbReference type="InterPro" id="IPR038063">
    <property type="entry name" value="Transpep_catalytic_dom"/>
</dbReference>
<keyword evidence="3" id="KW-0808">Transferase</keyword>
<gene>
    <name evidence="10" type="ORF">O0R41_00510</name>
</gene>
<name>A0ABU3ZRL0_9SPHN</name>
<feature type="compositionally biased region" description="Low complexity" evidence="8">
    <location>
        <begin position="41"/>
        <end position="74"/>
    </location>
</feature>
<protein>
    <submittedName>
        <fullName evidence="10">L,D-transpeptidase family protein</fullName>
    </submittedName>
</protein>
<keyword evidence="11" id="KW-1185">Reference proteome</keyword>
<comment type="similarity">
    <text evidence="2">Belongs to the YkuD family.</text>
</comment>
<comment type="pathway">
    <text evidence="1 7">Cell wall biogenesis; peptidoglycan biosynthesis.</text>
</comment>
<proteinExistence type="inferred from homology"/>
<feature type="domain" description="L,D-TPase catalytic" evidence="9">
    <location>
        <begin position="121"/>
        <end position="229"/>
    </location>
</feature>
<comment type="caution">
    <text evidence="10">The sequence shown here is derived from an EMBL/GenBank/DDBJ whole genome shotgun (WGS) entry which is preliminary data.</text>
</comment>
<dbReference type="RefSeq" id="WP_317515383.1">
    <property type="nucleotide sequence ID" value="NZ_JAPTHD010000001.1"/>
</dbReference>
<organism evidence="10 11">
    <name type="scientific">Sphingobium naphthae</name>
    <dbReference type="NCBI Taxonomy" id="1886786"/>
    <lineage>
        <taxon>Bacteria</taxon>
        <taxon>Pseudomonadati</taxon>
        <taxon>Pseudomonadota</taxon>
        <taxon>Alphaproteobacteria</taxon>
        <taxon>Sphingomonadales</taxon>
        <taxon>Sphingomonadaceae</taxon>
        <taxon>Sphingobium</taxon>
    </lineage>
</organism>
<dbReference type="EMBL" id="JAPTHD010000001">
    <property type="protein sequence ID" value="MDV5822085.1"/>
    <property type="molecule type" value="Genomic_DNA"/>
</dbReference>
<evidence type="ECO:0000256" key="1">
    <source>
        <dbReference type="ARBA" id="ARBA00004752"/>
    </source>
</evidence>
<reference evidence="11" key="1">
    <citation type="journal article" date="2022" name="J Environ Chem Eng">
        <title>Biodegradation of petroleum oil using a constructed nonpathogenic and heavy metal-tolerant bacterial consortium isolated from marine sponges.</title>
        <authorList>
            <person name="Dechsakulwatana C."/>
            <person name="Rungsihiranrut A."/>
            <person name="Muangchinda C."/>
            <person name="Ningthoujam R."/>
            <person name="Klankeo P."/>
            <person name="Pinyakong O."/>
        </authorList>
    </citation>
    <scope>NUCLEOTIDE SEQUENCE [LARGE SCALE GENOMIC DNA]</scope>
    <source>
        <strain evidence="11">MO2-4</strain>
    </source>
</reference>
<evidence type="ECO:0000256" key="2">
    <source>
        <dbReference type="ARBA" id="ARBA00005992"/>
    </source>
</evidence>
<feature type="active site" description="Proton donor/acceptor" evidence="7">
    <location>
        <position position="192"/>
    </location>
</feature>
<evidence type="ECO:0000256" key="6">
    <source>
        <dbReference type="ARBA" id="ARBA00023316"/>
    </source>
</evidence>
<evidence type="ECO:0000256" key="7">
    <source>
        <dbReference type="PROSITE-ProRule" id="PRU01373"/>
    </source>
</evidence>
<feature type="active site" description="Nucleophile" evidence="7">
    <location>
        <position position="205"/>
    </location>
</feature>
<dbReference type="CDD" id="cd16913">
    <property type="entry name" value="YkuD_like"/>
    <property type="match status" value="1"/>
</dbReference>
<sequence>MAALIKALAKSIGPKLAIGLALGGGAWAAMHVLERPADRAAAAASDPQVETAAAPVSAPASTSAPAPASAAPAKPAERRSDQPMAIDPRALTVKRVLAIDGPFRHGDYVWDEKGAPASGPVIITIDLKAETLSVFRAGYEIGAAVILYGATDKPSPLGAFPITQKDADHVSNLYDAPMPYAQRLTSDGVFIHGSDVEYGRGTHGCIGVPTAFAKKLFGVTKLGDIVVITNGKMLNVGKAQVGA</sequence>
<evidence type="ECO:0000256" key="4">
    <source>
        <dbReference type="ARBA" id="ARBA00022960"/>
    </source>
</evidence>
<dbReference type="PROSITE" id="PS52029">
    <property type="entry name" value="LD_TPASE"/>
    <property type="match status" value="1"/>
</dbReference>
<evidence type="ECO:0000259" key="9">
    <source>
        <dbReference type="PROSITE" id="PS52029"/>
    </source>
</evidence>
<keyword evidence="5 7" id="KW-0573">Peptidoglycan synthesis</keyword>
<dbReference type="InterPro" id="IPR005490">
    <property type="entry name" value="LD_TPept_cat_dom"/>
</dbReference>
<evidence type="ECO:0000256" key="8">
    <source>
        <dbReference type="SAM" id="MobiDB-lite"/>
    </source>
</evidence>
<evidence type="ECO:0000256" key="5">
    <source>
        <dbReference type="ARBA" id="ARBA00022984"/>
    </source>
</evidence>
<evidence type="ECO:0000313" key="11">
    <source>
        <dbReference type="Proteomes" id="UP001185984"/>
    </source>
</evidence>
<evidence type="ECO:0000256" key="3">
    <source>
        <dbReference type="ARBA" id="ARBA00022679"/>
    </source>
</evidence>
<accession>A0ABU3ZRL0</accession>
<dbReference type="Proteomes" id="UP001185984">
    <property type="component" value="Unassembled WGS sequence"/>
</dbReference>
<dbReference type="SUPFAM" id="SSF141523">
    <property type="entry name" value="L,D-transpeptidase catalytic domain-like"/>
    <property type="match status" value="1"/>
</dbReference>
<dbReference type="Gene3D" id="2.40.440.10">
    <property type="entry name" value="L,D-transpeptidase catalytic domain-like"/>
    <property type="match status" value="1"/>
</dbReference>
<feature type="region of interest" description="Disordered" evidence="8">
    <location>
        <begin position="41"/>
        <end position="85"/>
    </location>
</feature>
<dbReference type="Pfam" id="PF03734">
    <property type="entry name" value="YkuD"/>
    <property type="match status" value="1"/>
</dbReference>
<dbReference type="PANTHER" id="PTHR30582:SF2">
    <property type="entry name" value="L,D-TRANSPEPTIDASE YCIB-RELATED"/>
    <property type="match status" value="1"/>
</dbReference>
<dbReference type="PANTHER" id="PTHR30582">
    <property type="entry name" value="L,D-TRANSPEPTIDASE"/>
    <property type="match status" value="1"/>
</dbReference>